<dbReference type="GO" id="GO:0061908">
    <property type="term" value="C:phagophore"/>
    <property type="evidence" value="ECO:0007669"/>
    <property type="project" value="TreeGrafter"/>
</dbReference>
<dbReference type="GO" id="GO:0006950">
    <property type="term" value="P:response to stress"/>
    <property type="evidence" value="ECO:0007669"/>
    <property type="project" value="TreeGrafter"/>
</dbReference>
<dbReference type="AlphaFoldDB" id="A0A8T2XBS1"/>
<feature type="compositionally biased region" description="Basic and acidic residues" evidence="1">
    <location>
        <begin position="398"/>
        <end position="408"/>
    </location>
</feature>
<feature type="region of interest" description="Disordered" evidence="1">
    <location>
        <begin position="375"/>
        <end position="410"/>
    </location>
</feature>
<keyword evidence="2" id="KW-0472">Membrane</keyword>
<reference evidence="3" key="1">
    <citation type="journal article" date="2021" name="J. Hered.">
        <title>Genome Assembly of Salicaceae Populus deltoides (Eastern Cottonwood) I-69 Based on Nanopore Sequencing and Hi-C Technologies.</title>
        <authorList>
            <person name="Bai S."/>
            <person name="Wu H."/>
            <person name="Zhang J."/>
            <person name="Pan Z."/>
            <person name="Zhao W."/>
            <person name="Li Z."/>
            <person name="Tong C."/>
        </authorList>
    </citation>
    <scope>NUCLEOTIDE SEQUENCE</scope>
    <source>
        <tissue evidence="3">Leaf</tissue>
    </source>
</reference>
<dbReference type="Proteomes" id="UP000807159">
    <property type="component" value="Chromosome 13"/>
</dbReference>
<name>A0A8T2XBS1_POPDE</name>
<comment type="caution">
    <text evidence="3">The sequence shown here is derived from an EMBL/GenBank/DDBJ whole genome shotgun (WGS) entry which is preliminary data.</text>
</comment>
<dbReference type="PANTHER" id="PTHR34659:SF8">
    <property type="entry name" value="(RAPE) HYPOTHETICAL PROTEIN"/>
    <property type="match status" value="1"/>
</dbReference>
<dbReference type="EMBL" id="JACEGQ020000013">
    <property type="protein sequence ID" value="KAH8490242.1"/>
    <property type="molecule type" value="Genomic_DNA"/>
</dbReference>
<organism evidence="3 4">
    <name type="scientific">Populus deltoides</name>
    <name type="common">Eastern poplar</name>
    <name type="synonym">Eastern cottonwood</name>
    <dbReference type="NCBI Taxonomy" id="3696"/>
    <lineage>
        <taxon>Eukaryota</taxon>
        <taxon>Viridiplantae</taxon>
        <taxon>Streptophyta</taxon>
        <taxon>Embryophyta</taxon>
        <taxon>Tracheophyta</taxon>
        <taxon>Spermatophyta</taxon>
        <taxon>Magnoliopsida</taxon>
        <taxon>eudicotyledons</taxon>
        <taxon>Gunneridae</taxon>
        <taxon>Pentapetalae</taxon>
        <taxon>rosids</taxon>
        <taxon>fabids</taxon>
        <taxon>Malpighiales</taxon>
        <taxon>Salicaceae</taxon>
        <taxon>Saliceae</taxon>
        <taxon>Populus</taxon>
    </lineage>
</organism>
<protein>
    <submittedName>
        <fullName evidence="3">Uncharacterized protein</fullName>
    </submittedName>
</protein>
<sequence length="526" mass="59134">MDLKGITWVGDFYQKFEARLLEVEEIMCEEAVKYVENQMQTVSGNVRKFYSDVMQDLCSPDSEDPESGAVSKLPVDLGADVGAHLKPDYGAKETCEKADDLRLFTGYSKMTTDHGPDRLPVRERISIRRISRQHSKGSLSNKSNLDMHGNSNCKNVSPKETSGITTPSSKHLIGYSTISEHSDQNLEASCDWTARLITPGSVEVTEHFSIEKSKKEIENTREHMLDISFYKPSLDMGNITETGRHEGTYRRPSSINLLEESNGVCLNNGLVSIKDFYANGNMQTNKFAYEEDFVSNSDEWGIDSDKDGTLIEEDMEIIQQVDKAQLEETCVLMNGDELDASREGKNKPYKKKIRDVFSSRKRSVRKEYEQLAVQFRSDPKSNQEESKTSLMATPSIKEANRSSSHDPSESEWELDVVPDVNISPNLYSPLHTFFSSRGLKSISFQKLVLLSCIQSWMCIASILLIAWYCSENDGCFGRIKVANDPTRPCPMPLLNADSVISFVLEQIPPAKVDVHFDIICLSNSTS</sequence>
<keyword evidence="2" id="KW-0812">Transmembrane</keyword>
<feature type="compositionally biased region" description="Basic and acidic residues" evidence="1">
    <location>
        <begin position="377"/>
        <end position="387"/>
    </location>
</feature>
<feature type="compositionally biased region" description="Polar residues" evidence="1">
    <location>
        <begin position="136"/>
        <end position="168"/>
    </location>
</feature>
<evidence type="ECO:0000313" key="4">
    <source>
        <dbReference type="Proteomes" id="UP000807159"/>
    </source>
</evidence>
<keyword evidence="4" id="KW-1185">Reference proteome</keyword>
<dbReference type="GO" id="GO:0005776">
    <property type="term" value="C:autophagosome"/>
    <property type="evidence" value="ECO:0007669"/>
    <property type="project" value="TreeGrafter"/>
</dbReference>
<evidence type="ECO:0000256" key="1">
    <source>
        <dbReference type="SAM" id="MobiDB-lite"/>
    </source>
</evidence>
<proteinExistence type="predicted"/>
<keyword evidence="2" id="KW-1133">Transmembrane helix</keyword>
<evidence type="ECO:0000256" key="2">
    <source>
        <dbReference type="SAM" id="Phobius"/>
    </source>
</evidence>
<feature type="region of interest" description="Disordered" evidence="1">
    <location>
        <begin position="132"/>
        <end position="168"/>
    </location>
</feature>
<feature type="transmembrane region" description="Helical" evidence="2">
    <location>
        <begin position="447"/>
        <end position="468"/>
    </location>
</feature>
<gene>
    <name evidence="3" type="ORF">H0E87_022680</name>
</gene>
<accession>A0A8T2XBS1</accession>
<evidence type="ECO:0000313" key="3">
    <source>
        <dbReference type="EMBL" id="KAH8490242.1"/>
    </source>
</evidence>
<dbReference type="InterPro" id="IPR053273">
    <property type="entry name" value="CST_Regulator"/>
</dbReference>
<dbReference type="PANTHER" id="PTHR34659">
    <property type="entry name" value="BNAA05G11610D PROTEIN"/>
    <property type="match status" value="1"/>
</dbReference>